<evidence type="ECO:0000256" key="4">
    <source>
        <dbReference type="ARBA" id="ARBA00047645"/>
    </source>
</evidence>
<dbReference type="KEGG" id="mlv:CVS47_02439"/>
<evidence type="ECO:0000256" key="3">
    <source>
        <dbReference type="ARBA" id="ARBA00015991"/>
    </source>
</evidence>
<dbReference type="SUPFAM" id="SSF54975">
    <property type="entry name" value="Acylphosphatase/BLUF domain-like"/>
    <property type="match status" value="1"/>
</dbReference>
<dbReference type="PANTHER" id="PTHR47268">
    <property type="entry name" value="ACYLPHOSPHATASE"/>
    <property type="match status" value="1"/>
</dbReference>
<evidence type="ECO:0000256" key="2">
    <source>
        <dbReference type="ARBA" id="ARBA00012150"/>
    </source>
</evidence>
<evidence type="ECO:0000313" key="8">
    <source>
        <dbReference type="EMBL" id="AZS37793.1"/>
    </source>
</evidence>
<dbReference type="GO" id="GO:0003998">
    <property type="term" value="F:acylphosphatase activity"/>
    <property type="evidence" value="ECO:0007669"/>
    <property type="project" value="UniProtKB-EC"/>
</dbReference>
<dbReference type="OrthoDB" id="3182027at2"/>
<dbReference type="InterPro" id="IPR017968">
    <property type="entry name" value="Acylphosphatase_CS"/>
</dbReference>
<dbReference type="PROSITE" id="PS51160">
    <property type="entry name" value="ACYLPHOSPHATASE_3"/>
    <property type="match status" value="1"/>
</dbReference>
<dbReference type="Pfam" id="PF00708">
    <property type="entry name" value="Acylphosphatase"/>
    <property type="match status" value="1"/>
</dbReference>
<evidence type="ECO:0000259" key="7">
    <source>
        <dbReference type="PROSITE" id="PS51160"/>
    </source>
</evidence>
<dbReference type="PRINTS" id="PR00112">
    <property type="entry name" value="ACYLPHPHTASE"/>
</dbReference>
<dbReference type="InterPro" id="IPR001792">
    <property type="entry name" value="Acylphosphatase-like_dom"/>
</dbReference>
<dbReference type="InterPro" id="IPR036046">
    <property type="entry name" value="Acylphosphatase-like_dom_sf"/>
</dbReference>
<evidence type="ECO:0000256" key="5">
    <source>
        <dbReference type="PROSITE-ProRule" id="PRU00520"/>
    </source>
</evidence>
<accession>A0A3S9WCL4</accession>
<feature type="domain" description="Acylphosphatase-like" evidence="7">
    <location>
        <begin position="3"/>
        <end position="89"/>
    </location>
</feature>
<name>A0A3S9WCL4_9MICO</name>
<comment type="catalytic activity">
    <reaction evidence="4 5">
        <text>an acyl phosphate + H2O = a carboxylate + phosphate + H(+)</text>
        <dbReference type="Rhea" id="RHEA:14965"/>
        <dbReference type="ChEBI" id="CHEBI:15377"/>
        <dbReference type="ChEBI" id="CHEBI:15378"/>
        <dbReference type="ChEBI" id="CHEBI:29067"/>
        <dbReference type="ChEBI" id="CHEBI:43474"/>
        <dbReference type="ChEBI" id="CHEBI:59918"/>
        <dbReference type="EC" id="3.6.1.7"/>
    </reaction>
</comment>
<evidence type="ECO:0000256" key="1">
    <source>
        <dbReference type="ARBA" id="ARBA00005614"/>
    </source>
</evidence>
<dbReference type="InterPro" id="IPR020456">
    <property type="entry name" value="Acylphosphatase"/>
</dbReference>
<dbReference type="AlphaFoldDB" id="A0A3S9WCL4"/>
<dbReference type="EC" id="3.6.1.7" evidence="2 5"/>
<gene>
    <name evidence="8" type="primary">acyP</name>
    <name evidence="8" type="ORF">CVS47_02439</name>
</gene>
<feature type="active site" evidence="5">
    <location>
        <position position="18"/>
    </location>
</feature>
<comment type="similarity">
    <text evidence="1 6">Belongs to the acylphosphatase family.</text>
</comment>
<dbReference type="PROSITE" id="PS00151">
    <property type="entry name" value="ACYLPHOSPHATASE_2"/>
    <property type="match status" value="1"/>
</dbReference>
<dbReference type="RefSeq" id="WP_127096302.1">
    <property type="nucleotide sequence ID" value="NZ_CP031423.1"/>
</dbReference>
<dbReference type="Proteomes" id="UP000276888">
    <property type="component" value="Chromosome"/>
</dbReference>
<sequence>MKRVHVLVRGEVQGVGYRYTAKMTADEAGVTGWVRNRRDGSVEAEVQGSAAAVDEMLAWMAQGPPGGRVDAAQVDDRDAVDESGFEVRATA</sequence>
<feature type="active site" evidence="5">
    <location>
        <position position="36"/>
    </location>
</feature>
<reference evidence="8 9" key="1">
    <citation type="submission" date="2018-08" db="EMBL/GenBank/DDBJ databases">
        <title>Microbacterium lemovicicum sp. nov., a bacterium isolated from a natural uranium-rich soil.</title>
        <authorList>
            <person name="ORTET P."/>
        </authorList>
    </citation>
    <scope>NUCLEOTIDE SEQUENCE [LARGE SCALE GENOMIC DNA]</scope>
    <source>
        <strain evidence="8 9">Viu22</strain>
    </source>
</reference>
<protein>
    <recommendedName>
        <fullName evidence="3 5">acylphosphatase</fullName>
        <ecNumber evidence="2 5">3.6.1.7</ecNumber>
    </recommendedName>
</protein>
<evidence type="ECO:0000256" key="6">
    <source>
        <dbReference type="RuleBase" id="RU004168"/>
    </source>
</evidence>
<proteinExistence type="inferred from homology"/>
<keyword evidence="5 8" id="KW-0378">Hydrolase</keyword>
<organism evidence="8 9">
    <name type="scientific">Microbacterium lemovicicum</name>
    <dbReference type="NCBI Taxonomy" id="1072463"/>
    <lineage>
        <taxon>Bacteria</taxon>
        <taxon>Bacillati</taxon>
        <taxon>Actinomycetota</taxon>
        <taxon>Actinomycetes</taxon>
        <taxon>Micrococcales</taxon>
        <taxon>Microbacteriaceae</taxon>
        <taxon>Microbacterium</taxon>
    </lineage>
</organism>
<evidence type="ECO:0000313" key="9">
    <source>
        <dbReference type="Proteomes" id="UP000276888"/>
    </source>
</evidence>
<dbReference type="PANTHER" id="PTHR47268:SF4">
    <property type="entry name" value="ACYLPHOSPHATASE"/>
    <property type="match status" value="1"/>
</dbReference>
<dbReference type="Gene3D" id="3.30.70.100">
    <property type="match status" value="1"/>
</dbReference>
<keyword evidence="9" id="KW-1185">Reference proteome</keyword>
<dbReference type="EMBL" id="CP031423">
    <property type="protein sequence ID" value="AZS37793.1"/>
    <property type="molecule type" value="Genomic_DNA"/>
</dbReference>